<dbReference type="VEuPathDB" id="FungiDB:PGTG_20220"/>
<reference key="1">
    <citation type="submission" date="2007-01" db="EMBL/GenBank/DDBJ databases">
        <title>The Genome Sequence of Puccinia graminis f. sp. tritici Strain CRL 75-36-700-3.</title>
        <authorList>
            <consortium name="The Broad Institute Genome Sequencing Platform"/>
            <person name="Birren B."/>
            <person name="Lander E."/>
            <person name="Galagan J."/>
            <person name="Nusbaum C."/>
            <person name="Devon K."/>
            <person name="Cuomo C."/>
            <person name="Jaffe D."/>
            <person name="Butler J."/>
            <person name="Alvarez P."/>
            <person name="Gnerre S."/>
            <person name="Grabherr M."/>
            <person name="Mauceli E."/>
            <person name="Brockman W."/>
            <person name="Young S."/>
            <person name="LaButti K."/>
            <person name="Sykes S."/>
            <person name="DeCaprio D."/>
            <person name="Crawford M."/>
            <person name="Koehrsen M."/>
            <person name="Engels R."/>
            <person name="Montgomery P."/>
            <person name="Pearson M."/>
            <person name="Howarth C."/>
            <person name="Larson L."/>
            <person name="White J."/>
            <person name="Zeng Q."/>
            <person name="Kodira C."/>
            <person name="Yandava C."/>
            <person name="Alvarado L."/>
            <person name="O'Leary S."/>
            <person name="Szabo L."/>
            <person name="Dean R."/>
            <person name="Schein J."/>
        </authorList>
    </citation>
    <scope>NUCLEOTIDE SEQUENCE</scope>
    <source>
        <strain>CRL 75-36-700-3</strain>
    </source>
</reference>
<dbReference type="Proteomes" id="UP000008783">
    <property type="component" value="Unassembled WGS sequence"/>
</dbReference>
<name>E3LC73_PUCGT</name>
<evidence type="ECO:0000313" key="3">
    <source>
        <dbReference type="Proteomes" id="UP000008783"/>
    </source>
</evidence>
<feature type="compositionally biased region" description="Acidic residues" evidence="1">
    <location>
        <begin position="645"/>
        <end position="665"/>
    </location>
</feature>
<proteinExistence type="predicted"/>
<dbReference type="HOGENOM" id="CLU_387390_0_0_1"/>
<dbReference type="InParanoid" id="E3LC73"/>
<feature type="region of interest" description="Disordered" evidence="1">
    <location>
        <begin position="599"/>
        <end position="713"/>
    </location>
</feature>
<keyword evidence="3" id="KW-1185">Reference proteome</keyword>
<feature type="compositionally biased region" description="Polar residues" evidence="1">
    <location>
        <begin position="246"/>
        <end position="256"/>
    </location>
</feature>
<feature type="compositionally biased region" description="Pro residues" evidence="1">
    <location>
        <begin position="267"/>
        <end position="277"/>
    </location>
</feature>
<evidence type="ECO:0000313" key="2">
    <source>
        <dbReference type="EMBL" id="EFP94148.2"/>
    </source>
</evidence>
<dbReference type="RefSeq" id="XP_003338567.2">
    <property type="nucleotide sequence ID" value="XM_003338519.2"/>
</dbReference>
<accession>E3LC73</accession>
<protein>
    <submittedName>
        <fullName evidence="2">Uncharacterized protein</fullName>
    </submittedName>
</protein>
<organism evidence="2 3">
    <name type="scientific">Puccinia graminis f. sp. tritici (strain CRL 75-36-700-3 / race SCCL)</name>
    <name type="common">Black stem rust fungus</name>
    <dbReference type="NCBI Taxonomy" id="418459"/>
    <lineage>
        <taxon>Eukaryota</taxon>
        <taxon>Fungi</taxon>
        <taxon>Dikarya</taxon>
        <taxon>Basidiomycota</taxon>
        <taxon>Pucciniomycotina</taxon>
        <taxon>Pucciniomycetes</taxon>
        <taxon>Pucciniales</taxon>
        <taxon>Pucciniaceae</taxon>
        <taxon>Puccinia</taxon>
    </lineage>
</organism>
<dbReference type="OrthoDB" id="2501395at2759"/>
<sequence length="713" mass="73971">MTGKDPITSDNSSKNTPSENQKPATTTNSNGMEKINATVLKTSIEGIPLLTQDNYTHWRRRVINLLDLIDMKISVTTDDGILSDADNKLLKTIFVSKLESSVQANIINATNEDSAKLIWASITQFFASNESSNKARVFRSFLRAPFTPNDIVGFITTMKTFETRLIEVGWTLPADSIGHLVMDKFPASLDNIADVITHSGKEITLDTVVDHLRLHVHNLESRATGTGTKSDPITLFTDSSRKSTEHISQSRRSTPTHILPSSDIHSPHPPTPHPPTQPTTQPTIQPPNHPSNQPPTQHVQPQPHHARAPHRSARAPRPKDAAEVPAAEAATQSSKDPADGPQPLKVTAEATSAPQVTADGSKPPQVTADGSEPPQVTADGSEPPQVTADGSEPPMVNADGPEPPMVTADGRQREQQVVTGVGNPAGATGVVAEVAAGATGVVAPGTGVVHAGEGVAARETGVVTPGTAVVAAGTGVAARETGVVTPGTAVVAAGTGVPARETGVVTPGTAVVAAGTGVASPRNGVVAAAPATGLTLAPGVVAQETGVVAQRTAVVGTTAGVLATQTAVVNPPNPAEHDTSLLAPVGAVIPGADSKTELFSGTRTTVAPTGVKPKETIPPVTGPPENQPPPPVKPKATAPVSPITTEDEEESDDNHEEPAEDDETVTIEKCLELLASQADKHTGDNAEEDEPDASTTHRHTRSSCGHLFRPIDP</sequence>
<dbReference type="Pfam" id="PF14223">
    <property type="entry name" value="Retrotran_gag_2"/>
    <property type="match status" value="1"/>
</dbReference>
<dbReference type="GeneID" id="10535921"/>
<dbReference type="EMBL" id="DS178452">
    <property type="protein sequence ID" value="EFP94148.2"/>
    <property type="molecule type" value="Genomic_DNA"/>
</dbReference>
<feature type="compositionally biased region" description="Low complexity" evidence="1">
    <location>
        <begin position="294"/>
        <end position="303"/>
    </location>
</feature>
<feature type="region of interest" description="Disordered" evidence="1">
    <location>
        <begin position="223"/>
        <end position="414"/>
    </location>
</feature>
<feature type="compositionally biased region" description="Basic residues" evidence="1">
    <location>
        <begin position="304"/>
        <end position="316"/>
    </location>
</feature>
<feature type="region of interest" description="Disordered" evidence="1">
    <location>
        <begin position="1"/>
        <end position="33"/>
    </location>
</feature>
<feature type="compositionally biased region" description="Pro residues" evidence="1">
    <location>
        <begin position="284"/>
        <end position="293"/>
    </location>
</feature>
<reference evidence="3" key="2">
    <citation type="journal article" date="2011" name="Proc. Natl. Acad. Sci. U.S.A.">
        <title>Obligate biotrophy features unraveled by the genomic analysis of rust fungi.</title>
        <authorList>
            <person name="Duplessis S."/>
            <person name="Cuomo C.A."/>
            <person name="Lin Y.-C."/>
            <person name="Aerts A."/>
            <person name="Tisserant E."/>
            <person name="Veneault-Fourrey C."/>
            <person name="Joly D.L."/>
            <person name="Hacquard S."/>
            <person name="Amselem J."/>
            <person name="Cantarel B.L."/>
            <person name="Chiu R."/>
            <person name="Coutinho P.M."/>
            <person name="Feau N."/>
            <person name="Field M."/>
            <person name="Frey P."/>
            <person name="Gelhaye E."/>
            <person name="Goldberg J."/>
            <person name="Grabherr M.G."/>
            <person name="Kodira C.D."/>
            <person name="Kohler A."/>
            <person name="Kuees U."/>
            <person name="Lindquist E.A."/>
            <person name="Lucas S.M."/>
            <person name="Mago R."/>
            <person name="Mauceli E."/>
            <person name="Morin E."/>
            <person name="Murat C."/>
            <person name="Pangilinan J.L."/>
            <person name="Park R."/>
            <person name="Pearson M."/>
            <person name="Quesneville H."/>
            <person name="Rouhier N."/>
            <person name="Sakthikumar S."/>
            <person name="Salamov A.A."/>
            <person name="Schmutz J."/>
            <person name="Selles B."/>
            <person name="Shapiro H."/>
            <person name="Tanguay P."/>
            <person name="Tuskan G.A."/>
            <person name="Henrissat B."/>
            <person name="Van de Peer Y."/>
            <person name="Rouze P."/>
            <person name="Ellis J.G."/>
            <person name="Dodds P.N."/>
            <person name="Schein J.E."/>
            <person name="Zhong S."/>
            <person name="Hamelin R.C."/>
            <person name="Grigoriev I.V."/>
            <person name="Szabo L.J."/>
            <person name="Martin F."/>
        </authorList>
    </citation>
    <scope>NUCLEOTIDE SEQUENCE [LARGE SCALE GENOMIC DNA]</scope>
    <source>
        <strain evidence="3">CRL 75-36-700-3 / race SCCL</strain>
    </source>
</reference>
<gene>
    <name evidence="2" type="ORF">PGTG_20220</name>
</gene>
<dbReference type="AlphaFoldDB" id="E3LC73"/>
<feature type="compositionally biased region" description="Pro residues" evidence="1">
    <location>
        <begin position="620"/>
        <end position="633"/>
    </location>
</feature>
<evidence type="ECO:0000256" key="1">
    <source>
        <dbReference type="SAM" id="MobiDB-lite"/>
    </source>
</evidence>
<dbReference type="KEGG" id="pgr:PGTG_20220"/>
<feature type="compositionally biased region" description="Polar residues" evidence="1">
    <location>
        <begin position="8"/>
        <end position="31"/>
    </location>
</feature>